<proteinExistence type="predicted"/>
<feature type="transmembrane region" description="Helical" evidence="1">
    <location>
        <begin position="99"/>
        <end position="118"/>
    </location>
</feature>
<keyword evidence="1" id="KW-0812">Transmembrane</keyword>
<organism evidence="2 3">
    <name type="scientific">Oryza sativa subsp. japonica</name>
    <name type="common">Rice</name>
    <dbReference type="NCBI Taxonomy" id="39947"/>
    <lineage>
        <taxon>Eukaryota</taxon>
        <taxon>Viridiplantae</taxon>
        <taxon>Streptophyta</taxon>
        <taxon>Embryophyta</taxon>
        <taxon>Tracheophyta</taxon>
        <taxon>Spermatophyta</taxon>
        <taxon>Magnoliopsida</taxon>
        <taxon>Liliopsida</taxon>
        <taxon>Poales</taxon>
        <taxon>Poaceae</taxon>
        <taxon>BOP clade</taxon>
        <taxon>Oryzoideae</taxon>
        <taxon>Oryzeae</taxon>
        <taxon>Oryzinae</taxon>
        <taxon>Oryza</taxon>
        <taxon>Oryza sativa</taxon>
    </lineage>
</organism>
<name>C7JAC6_ORYSJ</name>
<gene>
    <name evidence="2" type="ordered locus">Os12g0584100</name>
</gene>
<reference evidence="3" key="2">
    <citation type="journal article" date="2008" name="Nucleic Acids Res.">
        <title>The rice annotation project database (RAP-DB): 2008 update.</title>
        <authorList>
            <consortium name="The rice annotation project (RAP)"/>
        </authorList>
    </citation>
    <scope>GENOME REANNOTATION</scope>
    <source>
        <strain evidence="3">cv. Nipponbare</strain>
    </source>
</reference>
<dbReference type="OMA" id="MADIACA"/>
<evidence type="ECO:0000256" key="1">
    <source>
        <dbReference type="SAM" id="Phobius"/>
    </source>
</evidence>
<dbReference type="Proteomes" id="UP000000763">
    <property type="component" value="Chromosome 12"/>
</dbReference>
<evidence type="ECO:0000313" key="2">
    <source>
        <dbReference type="EMBL" id="BAH95758.1"/>
    </source>
</evidence>
<dbReference type="EMBL" id="AP008218">
    <property type="protein sequence ID" value="BAH95758.1"/>
    <property type="molecule type" value="Genomic_DNA"/>
</dbReference>
<protein>
    <submittedName>
        <fullName evidence="2">Os12g0584100 protein</fullName>
    </submittedName>
</protein>
<feature type="transmembrane region" description="Helical" evidence="1">
    <location>
        <begin position="138"/>
        <end position="158"/>
    </location>
</feature>
<keyword evidence="1" id="KW-0472">Membrane</keyword>
<dbReference type="KEGG" id="dosa:Os12g0584100"/>
<reference evidence="2 3" key="1">
    <citation type="journal article" date="2005" name="Nature">
        <title>The map-based sequence of the rice genome.</title>
        <authorList>
            <consortium name="International rice genome sequencing project (IRGSP)"/>
            <person name="Matsumoto T."/>
            <person name="Wu J."/>
            <person name="Kanamori H."/>
            <person name="Katayose Y."/>
            <person name="Fujisawa M."/>
            <person name="Namiki N."/>
            <person name="Mizuno H."/>
            <person name="Yamamoto K."/>
            <person name="Antonio B.A."/>
            <person name="Baba T."/>
            <person name="Sakata K."/>
            <person name="Nagamura Y."/>
            <person name="Aoki H."/>
            <person name="Arikawa K."/>
            <person name="Arita K."/>
            <person name="Bito T."/>
            <person name="Chiden Y."/>
            <person name="Fujitsuka N."/>
            <person name="Fukunaka R."/>
            <person name="Hamada M."/>
            <person name="Harada C."/>
            <person name="Hayashi A."/>
            <person name="Hijishita S."/>
            <person name="Honda M."/>
            <person name="Hosokawa S."/>
            <person name="Ichikawa Y."/>
            <person name="Idonuma A."/>
            <person name="Iijima M."/>
            <person name="Ikeda M."/>
            <person name="Ikeno M."/>
            <person name="Ito K."/>
            <person name="Ito S."/>
            <person name="Ito T."/>
            <person name="Ito Y."/>
            <person name="Ito Y."/>
            <person name="Iwabuchi A."/>
            <person name="Kamiya K."/>
            <person name="Karasawa W."/>
            <person name="Kurita K."/>
            <person name="Katagiri S."/>
            <person name="Kikuta A."/>
            <person name="Kobayashi H."/>
            <person name="Kobayashi N."/>
            <person name="Machita K."/>
            <person name="Maehara T."/>
            <person name="Masukawa M."/>
            <person name="Mizubayashi T."/>
            <person name="Mukai Y."/>
            <person name="Nagasaki H."/>
            <person name="Nagata Y."/>
            <person name="Naito S."/>
            <person name="Nakashima M."/>
            <person name="Nakama Y."/>
            <person name="Nakamichi Y."/>
            <person name="Nakamura M."/>
            <person name="Meguro A."/>
            <person name="Negishi M."/>
            <person name="Ohta I."/>
            <person name="Ohta T."/>
            <person name="Okamoto M."/>
            <person name="Ono N."/>
            <person name="Saji S."/>
            <person name="Sakaguchi M."/>
            <person name="Sakai K."/>
            <person name="Shibata M."/>
            <person name="Shimokawa T."/>
            <person name="Song J."/>
            <person name="Takazaki Y."/>
            <person name="Terasawa K."/>
            <person name="Tsugane M."/>
            <person name="Tsuji K."/>
            <person name="Ueda S."/>
            <person name="Waki K."/>
            <person name="Yamagata H."/>
            <person name="Yamamoto M."/>
            <person name="Yamamoto S."/>
            <person name="Yamane H."/>
            <person name="Yoshiki S."/>
            <person name="Yoshihara R."/>
            <person name="Yukawa K."/>
            <person name="Zhong H."/>
            <person name="Yano M."/>
            <person name="Yuan Q."/>
            <person name="Ouyang S."/>
            <person name="Liu J."/>
            <person name="Jones K.M."/>
            <person name="Gansberger K."/>
            <person name="Moffat K."/>
            <person name="Hill J."/>
            <person name="Bera J."/>
            <person name="Fadrosh D."/>
            <person name="Jin S."/>
            <person name="Johri S."/>
            <person name="Kim M."/>
            <person name="Overton L."/>
            <person name="Reardon M."/>
            <person name="Tsitrin T."/>
            <person name="Vuong H."/>
            <person name="Weaver B."/>
            <person name="Ciecko A."/>
            <person name="Tallon L."/>
            <person name="Jackson J."/>
            <person name="Pai G."/>
            <person name="Aken S.V."/>
            <person name="Utterback T."/>
            <person name="Reidmuller S."/>
            <person name="Feldblyum T."/>
            <person name="Hsiao J."/>
            <person name="Zismann V."/>
            <person name="Iobst S."/>
            <person name="de Vazeille A.R."/>
            <person name="Buell C.R."/>
            <person name="Ying K."/>
            <person name="Li Y."/>
            <person name="Lu T."/>
            <person name="Huang Y."/>
            <person name="Zhao Q."/>
            <person name="Feng Q."/>
            <person name="Zhang L."/>
            <person name="Zhu J."/>
            <person name="Weng Q."/>
            <person name="Mu J."/>
            <person name="Lu Y."/>
            <person name="Fan D."/>
            <person name="Liu Y."/>
            <person name="Guan J."/>
            <person name="Zhang Y."/>
            <person name="Yu S."/>
            <person name="Liu X."/>
            <person name="Zhang Y."/>
            <person name="Hong G."/>
            <person name="Han B."/>
            <person name="Choisne N."/>
            <person name="Demange N."/>
            <person name="Orjeda G."/>
            <person name="Samain S."/>
            <person name="Cattolico L."/>
            <person name="Pelletier E."/>
            <person name="Couloux A."/>
            <person name="Segurens B."/>
            <person name="Wincker P."/>
            <person name="D'Hont A."/>
            <person name="Scarpelli C."/>
            <person name="Weissenbach J."/>
            <person name="Salanoubat M."/>
            <person name="Quetier F."/>
            <person name="Yu Y."/>
            <person name="Kim H.R."/>
            <person name="Rambo T."/>
            <person name="Currie J."/>
            <person name="Collura K."/>
            <person name="Luo M."/>
            <person name="Yang T."/>
            <person name="Ammiraju J.S.S."/>
            <person name="Engler F."/>
            <person name="Soderlund C."/>
            <person name="Wing R.A."/>
            <person name="Palmer L.E."/>
            <person name="de la Bastide M."/>
            <person name="Spiegel L."/>
            <person name="Nascimento L."/>
            <person name="Zutavern T."/>
            <person name="O'Shaughnessy A."/>
            <person name="Dike S."/>
            <person name="Dedhia N."/>
            <person name="Preston R."/>
            <person name="Balija V."/>
            <person name="McCombie W.R."/>
            <person name="Chow T."/>
            <person name="Chen H."/>
            <person name="Chung M."/>
            <person name="Chen C."/>
            <person name="Shaw J."/>
            <person name="Wu H."/>
            <person name="Hsiao K."/>
            <person name="Chao Y."/>
            <person name="Chu M."/>
            <person name="Cheng C."/>
            <person name="Hour A."/>
            <person name="Lee P."/>
            <person name="Lin S."/>
            <person name="Lin Y."/>
            <person name="Liou J."/>
            <person name="Liu S."/>
            <person name="Hsing Y."/>
            <person name="Raghuvanshi S."/>
            <person name="Mohanty A."/>
            <person name="Bharti A.K."/>
            <person name="Gaur A."/>
            <person name="Gupta V."/>
            <person name="Kumar D."/>
            <person name="Ravi V."/>
            <person name="Vij S."/>
            <person name="Kapur A."/>
            <person name="Khurana P."/>
            <person name="Khurana P."/>
            <person name="Khurana J.P."/>
            <person name="Tyagi A.K."/>
            <person name="Gaikwad K."/>
            <person name="Singh A."/>
            <person name="Dalal V."/>
            <person name="Srivastava S."/>
            <person name="Dixit A."/>
            <person name="Pal A.K."/>
            <person name="Ghazi I.A."/>
            <person name="Yadav M."/>
            <person name="Pandit A."/>
            <person name="Bhargava A."/>
            <person name="Sureshbabu K."/>
            <person name="Batra K."/>
            <person name="Sharma T.R."/>
            <person name="Mohapatra T."/>
            <person name="Singh N.K."/>
            <person name="Messing J."/>
            <person name="Nelson A.B."/>
            <person name="Fuks G."/>
            <person name="Kavchok S."/>
            <person name="Keizer G."/>
            <person name="Linton E."/>
            <person name="Llaca V."/>
            <person name="Song R."/>
            <person name="Tanyolac B."/>
            <person name="Young S."/>
            <person name="Ho-Il K."/>
            <person name="Hahn J.H."/>
            <person name="Sangsakoo G."/>
            <person name="Vanavichit A."/>
            <person name="de Mattos Luiz.A.T."/>
            <person name="Zimmer P.D."/>
            <person name="Malone G."/>
            <person name="Dellagostin O."/>
            <person name="de Oliveira A.C."/>
            <person name="Bevan M."/>
            <person name="Bancroft I."/>
            <person name="Minx P."/>
            <person name="Cordum H."/>
            <person name="Wilson R."/>
            <person name="Cheng Z."/>
            <person name="Jin W."/>
            <person name="Jiang J."/>
            <person name="Leong S.A."/>
            <person name="Iwama H."/>
            <person name="Gojobori T."/>
            <person name="Itoh T."/>
            <person name="Niimura Y."/>
            <person name="Fujii Y."/>
            <person name="Habara T."/>
            <person name="Sakai H."/>
            <person name="Sato Y."/>
            <person name="Wilson G."/>
            <person name="Kumar K."/>
            <person name="McCouch S."/>
            <person name="Juretic N."/>
            <person name="Hoen D."/>
            <person name="Wright S."/>
            <person name="Bruskiewich R."/>
            <person name="Bureau T."/>
            <person name="Miyao A."/>
            <person name="Hirochika H."/>
            <person name="Nishikawa T."/>
            <person name="Kadowaki K."/>
            <person name="Sugiura M."/>
            <person name="Burr B."/>
            <person name="Sasaki T."/>
        </authorList>
    </citation>
    <scope>NUCLEOTIDE SEQUENCE [LARGE SCALE GENOMIC DNA]</scope>
    <source>
        <strain evidence="3">cv. Nipponbare</strain>
    </source>
</reference>
<accession>C7JAC6</accession>
<keyword evidence="1" id="KW-1133">Transmembrane helix</keyword>
<dbReference type="AlphaFoldDB" id="C7JAC6"/>
<evidence type="ECO:0000313" key="3">
    <source>
        <dbReference type="Proteomes" id="UP000000763"/>
    </source>
</evidence>
<feature type="transmembrane region" description="Helical" evidence="1">
    <location>
        <begin position="165"/>
        <end position="189"/>
    </location>
</feature>
<sequence>MALHRGGLGSQGHEVTAKLLQRLPQRRPPLPPSAMFMKETGCNPIRWDQRRWHQESRDRSGASGMASSSLLITDQRCIGETWRLEAGRPCAMRGFQADLALMADIACAGPHLLLVNFFPIYKLGPHQHLRHFSCWSLALLSFISSLSIEGVGTSNLLLASKTNRFFLFDCAVLICNSIFLFYFFLHLLIDFVVDCRHPKTAEDFLKLSPGRKVNFSLDAS</sequence>
<dbReference type="Gramene" id="Os12t0584200-01">
    <property type="protein sequence ID" value="Os12t0584200-01"/>
    <property type="gene ID" value="Os12g0584200"/>
</dbReference>